<dbReference type="PANTHER" id="PTHR43553">
    <property type="entry name" value="HEAVY METAL TRANSPORTER"/>
    <property type="match status" value="1"/>
</dbReference>
<evidence type="ECO:0000256" key="1">
    <source>
        <dbReference type="ARBA" id="ARBA00005417"/>
    </source>
</evidence>
<dbReference type="InterPro" id="IPR050095">
    <property type="entry name" value="ECF_ABC_transporter_ATP-bd"/>
</dbReference>
<accession>A0A415EPD7</accession>
<evidence type="ECO:0000313" key="10">
    <source>
        <dbReference type="Proteomes" id="UP000286288"/>
    </source>
</evidence>
<dbReference type="Proteomes" id="UP000286288">
    <property type="component" value="Unassembled WGS sequence"/>
</dbReference>
<keyword evidence="6" id="KW-1278">Translocase</keyword>
<dbReference type="CDD" id="cd03225">
    <property type="entry name" value="ABC_cobalt_CbiO_domain1"/>
    <property type="match status" value="1"/>
</dbReference>
<dbReference type="GO" id="GO:0043190">
    <property type="term" value="C:ATP-binding cassette (ABC) transporter complex"/>
    <property type="evidence" value="ECO:0007669"/>
    <property type="project" value="TreeGrafter"/>
</dbReference>
<dbReference type="InterPro" id="IPR003593">
    <property type="entry name" value="AAA+_ATPase"/>
</dbReference>
<sequence length="259" mass="29426">MTILDFQQVSFVRDKNYLLKAINWQVKKNEHWAILGLNGAGKSLLLQMITGSLWPSSGQRTVLGERYGKTSVPDLQRRIGWVSSALQSKFYGRDLAEEIVLSGLYSSIGLYESYEEEQLIQAKALLTDLGLSHLIHRSYHVLSQGEKQFVMIARAMMAQPEILILDEPCTGLDLFAREELLTRLEAFSQLPNTPTLLYVTHHTEELLPIFTHLLMLKKGEIHAAGQRETIFTEEVLTSFYDQPIVLHPFSSNRVIVTPK</sequence>
<comment type="caution">
    <text evidence="9">The sequence shown here is derived from an EMBL/GenBank/DDBJ whole genome shotgun (WGS) entry which is preliminary data.</text>
</comment>
<dbReference type="InterPro" id="IPR027417">
    <property type="entry name" value="P-loop_NTPase"/>
</dbReference>
<evidence type="ECO:0000256" key="3">
    <source>
        <dbReference type="ARBA" id="ARBA00022475"/>
    </source>
</evidence>
<gene>
    <name evidence="9" type="ORF">DW084_14965</name>
</gene>
<feature type="domain" description="ABC transporter" evidence="8">
    <location>
        <begin position="4"/>
        <end position="243"/>
    </location>
</feature>
<dbReference type="InterPro" id="IPR003439">
    <property type="entry name" value="ABC_transporter-like_ATP-bd"/>
</dbReference>
<dbReference type="AlphaFoldDB" id="A0A415EPD7"/>
<protein>
    <submittedName>
        <fullName evidence="9">ABC transporter ATP-binding protein</fullName>
    </submittedName>
</protein>
<keyword evidence="3" id="KW-1003">Cell membrane</keyword>
<dbReference type="SUPFAM" id="SSF52540">
    <property type="entry name" value="P-loop containing nucleoside triphosphate hydrolases"/>
    <property type="match status" value="1"/>
</dbReference>
<keyword evidence="2" id="KW-0813">Transport</keyword>
<organism evidence="9 10">
    <name type="scientific">Enterococcus casseliflavus</name>
    <name type="common">Enterococcus flavescens</name>
    <dbReference type="NCBI Taxonomy" id="37734"/>
    <lineage>
        <taxon>Bacteria</taxon>
        <taxon>Bacillati</taxon>
        <taxon>Bacillota</taxon>
        <taxon>Bacilli</taxon>
        <taxon>Lactobacillales</taxon>
        <taxon>Enterococcaceae</taxon>
        <taxon>Enterococcus</taxon>
    </lineage>
</organism>
<dbReference type="InterPro" id="IPR015856">
    <property type="entry name" value="ABC_transpr_CbiO/EcfA_su"/>
</dbReference>
<dbReference type="EMBL" id="QRMZ01000023">
    <property type="protein sequence ID" value="RHK04921.1"/>
    <property type="molecule type" value="Genomic_DNA"/>
</dbReference>
<dbReference type="GO" id="GO:0005524">
    <property type="term" value="F:ATP binding"/>
    <property type="evidence" value="ECO:0007669"/>
    <property type="project" value="UniProtKB-KW"/>
</dbReference>
<name>A0A415EPD7_ENTCA</name>
<evidence type="ECO:0000256" key="4">
    <source>
        <dbReference type="ARBA" id="ARBA00022741"/>
    </source>
</evidence>
<evidence type="ECO:0000256" key="7">
    <source>
        <dbReference type="ARBA" id="ARBA00023136"/>
    </source>
</evidence>
<keyword evidence="5 9" id="KW-0067">ATP-binding</keyword>
<reference evidence="9 10" key="1">
    <citation type="submission" date="2018-08" db="EMBL/GenBank/DDBJ databases">
        <title>A genome reference for cultivated species of the human gut microbiota.</title>
        <authorList>
            <person name="Zou Y."/>
            <person name="Xue W."/>
            <person name="Luo G."/>
        </authorList>
    </citation>
    <scope>NUCLEOTIDE SEQUENCE [LARGE SCALE GENOMIC DNA]</scope>
    <source>
        <strain evidence="9 10">AF48-16</strain>
    </source>
</reference>
<evidence type="ECO:0000256" key="5">
    <source>
        <dbReference type="ARBA" id="ARBA00022840"/>
    </source>
</evidence>
<dbReference type="SMART" id="SM00382">
    <property type="entry name" value="AAA"/>
    <property type="match status" value="1"/>
</dbReference>
<dbReference type="Pfam" id="PF00005">
    <property type="entry name" value="ABC_tran"/>
    <property type="match status" value="1"/>
</dbReference>
<dbReference type="GO" id="GO:0016887">
    <property type="term" value="F:ATP hydrolysis activity"/>
    <property type="evidence" value="ECO:0007669"/>
    <property type="project" value="InterPro"/>
</dbReference>
<comment type="similarity">
    <text evidence="1">Belongs to the ABC transporter superfamily.</text>
</comment>
<dbReference type="GO" id="GO:0042626">
    <property type="term" value="F:ATPase-coupled transmembrane transporter activity"/>
    <property type="evidence" value="ECO:0007669"/>
    <property type="project" value="TreeGrafter"/>
</dbReference>
<evidence type="ECO:0000259" key="8">
    <source>
        <dbReference type="PROSITE" id="PS50893"/>
    </source>
</evidence>
<evidence type="ECO:0000313" key="9">
    <source>
        <dbReference type="EMBL" id="RHK04921.1"/>
    </source>
</evidence>
<evidence type="ECO:0000256" key="2">
    <source>
        <dbReference type="ARBA" id="ARBA00022448"/>
    </source>
</evidence>
<dbReference type="PANTHER" id="PTHR43553:SF3">
    <property type="entry name" value="ABC TRANSPORTER ATP-BINDING PROTEIN MODF"/>
    <property type="match status" value="1"/>
</dbReference>
<evidence type="ECO:0000256" key="6">
    <source>
        <dbReference type="ARBA" id="ARBA00022967"/>
    </source>
</evidence>
<proteinExistence type="inferred from homology"/>
<keyword evidence="4" id="KW-0547">Nucleotide-binding</keyword>
<dbReference type="Gene3D" id="3.40.50.300">
    <property type="entry name" value="P-loop containing nucleotide triphosphate hydrolases"/>
    <property type="match status" value="1"/>
</dbReference>
<dbReference type="PROSITE" id="PS50893">
    <property type="entry name" value="ABC_TRANSPORTER_2"/>
    <property type="match status" value="1"/>
</dbReference>
<keyword evidence="7" id="KW-0472">Membrane</keyword>